<evidence type="ECO:0000256" key="11">
    <source>
        <dbReference type="ARBA" id="ARBA00044247"/>
    </source>
</evidence>
<dbReference type="Gene3D" id="1.20.5.260">
    <property type="entry name" value="Cytochrome b-c1 complex subunit 9"/>
    <property type="match status" value="1"/>
</dbReference>
<keyword evidence="10 12" id="KW-0472">Membrane</keyword>
<keyword evidence="3 12" id="KW-0813">Transport</keyword>
<dbReference type="FunCoup" id="A0A3N4LLX3">
    <property type="interactions" value="283"/>
</dbReference>
<evidence type="ECO:0000313" key="13">
    <source>
        <dbReference type="EMBL" id="RPB23796.1"/>
    </source>
</evidence>
<dbReference type="GO" id="GO:0045275">
    <property type="term" value="C:respiratory chain complex III"/>
    <property type="evidence" value="ECO:0007669"/>
    <property type="project" value="UniProtKB-UniRule"/>
</dbReference>
<evidence type="ECO:0000256" key="9">
    <source>
        <dbReference type="ARBA" id="ARBA00023128"/>
    </source>
</evidence>
<name>A0A3N4LLX3_9PEZI</name>
<dbReference type="FunFam" id="1.20.5.260:FF:000001">
    <property type="entry name" value="Cytochrome b-c1 complex subunit 9"/>
    <property type="match status" value="1"/>
</dbReference>
<dbReference type="Pfam" id="PF05365">
    <property type="entry name" value="UCR_UQCRX_QCR9"/>
    <property type="match status" value="1"/>
</dbReference>
<comment type="function">
    <text evidence="12">Component of the ubiquinol-cytochrome c oxidoreductase, a multisubunit transmembrane complex that is part of the mitochondrial electron transport chain which drives oxidative phosphorylation. The complex plays an important role in the uptake of multiple carbon sources present in different host niches.</text>
</comment>
<sequence length="61" mass="7361">MALSNTIYNTFIKRNFIFVGTIFVSAFAFEIIFDKTTDRIWNGINKGRQWKDIRHRYVQEE</sequence>
<keyword evidence="8 12" id="KW-1133">Transmembrane helix</keyword>
<keyword evidence="14" id="KW-1185">Reference proteome</keyword>
<dbReference type="InParanoid" id="A0A3N4LLX3"/>
<dbReference type="OrthoDB" id="44067at2759"/>
<organism evidence="13 14">
    <name type="scientific">Terfezia boudieri ATCC MYA-4762</name>
    <dbReference type="NCBI Taxonomy" id="1051890"/>
    <lineage>
        <taxon>Eukaryota</taxon>
        <taxon>Fungi</taxon>
        <taxon>Dikarya</taxon>
        <taxon>Ascomycota</taxon>
        <taxon>Pezizomycotina</taxon>
        <taxon>Pezizomycetes</taxon>
        <taxon>Pezizales</taxon>
        <taxon>Pezizaceae</taxon>
        <taxon>Terfezia</taxon>
    </lineage>
</organism>
<evidence type="ECO:0000256" key="5">
    <source>
        <dbReference type="ARBA" id="ARBA00022692"/>
    </source>
</evidence>
<gene>
    <name evidence="13" type="ORF">L211DRAFT_838229</name>
</gene>
<proteinExistence type="inferred from homology"/>
<evidence type="ECO:0000256" key="7">
    <source>
        <dbReference type="ARBA" id="ARBA00022982"/>
    </source>
</evidence>
<accession>A0A3N4LLX3</accession>
<dbReference type="PANTHER" id="PTHR12980:SF0">
    <property type="entry name" value="CYTOCHROME B-C1 COMPLEX SUBUNIT 9"/>
    <property type="match status" value="1"/>
</dbReference>
<protein>
    <recommendedName>
        <fullName evidence="11 12">Complex III subunit 9</fullName>
    </recommendedName>
</protein>
<evidence type="ECO:0000256" key="3">
    <source>
        <dbReference type="ARBA" id="ARBA00022448"/>
    </source>
</evidence>
<keyword evidence="4 12" id="KW-0679">Respiratory chain</keyword>
<dbReference type="Proteomes" id="UP000267821">
    <property type="component" value="Unassembled WGS sequence"/>
</dbReference>
<dbReference type="STRING" id="1051890.A0A3N4LLX3"/>
<dbReference type="AlphaFoldDB" id="A0A3N4LLX3"/>
<evidence type="ECO:0000256" key="12">
    <source>
        <dbReference type="RuleBase" id="RU368056"/>
    </source>
</evidence>
<dbReference type="EMBL" id="ML121544">
    <property type="protein sequence ID" value="RPB23796.1"/>
    <property type="molecule type" value="Genomic_DNA"/>
</dbReference>
<evidence type="ECO:0000256" key="8">
    <source>
        <dbReference type="ARBA" id="ARBA00022989"/>
    </source>
</evidence>
<reference evidence="13 14" key="1">
    <citation type="journal article" date="2018" name="Nat. Ecol. Evol.">
        <title>Pezizomycetes genomes reveal the molecular basis of ectomycorrhizal truffle lifestyle.</title>
        <authorList>
            <person name="Murat C."/>
            <person name="Payen T."/>
            <person name="Noel B."/>
            <person name="Kuo A."/>
            <person name="Morin E."/>
            <person name="Chen J."/>
            <person name="Kohler A."/>
            <person name="Krizsan K."/>
            <person name="Balestrini R."/>
            <person name="Da Silva C."/>
            <person name="Montanini B."/>
            <person name="Hainaut M."/>
            <person name="Levati E."/>
            <person name="Barry K.W."/>
            <person name="Belfiori B."/>
            <person name="Cichocki N."/>
            <person name="Clum A."/>
            <person name="Dockter R.B."/>
            <person name="Fauchery L."/>
            <person name="Guy J."/>
            <person name="Iotti M."/>
            <person name="Le Tacon F."/>
            <person name="Lindquist E.A."/>
            <person name="Lipzen A."/>
            <person name="Malagnac F."/>
            <person name="Mello A."/>
            <person name="Molinier V."/>
            <person name="Miyauchi S."/>
            <person name="Poulain J."/>
            <person name="Riccioni C."/>
            <person name="Rubini A."/>
            <person name="Sitrit Y."/>
            <person name="Splivallo R."/>
            <person name="Traeger S."/>
            <person name="Wang M."/>
            <person name="Zifcakova L."/>
            <person name="Wipf D."/>
            <person name="Zambonelli A."/>
            <person name="Paolocci F."/>
            <person name="Nowrousian M."/>
            <person name="Ottonello S."/>
            <person name="Baldrian P."/>
            <person name="Spatafora J.W."/>
            <person name="Henrissat B."/>
            <person name="Nagy L.G."/>
            <person name="Aury J.M."/>
            <person name="Wincker P."/>
            <person name="Grigoriev I.V."/>
            <person name="Bonfante P."/>
            <person name="Martin F.M."/>
        </authorList>
    </citation>
    <scope>NUCLEOTIDE SEQUENCE [LARGE SCALE GENOMIC DNA]</scope>
    <source>
        <strain evidence="13 14">ATCC MYA-4762</strain>
    </source>
</reference>
<dbReference type="SUPFAM" id="SSF81514">
    <property type="entry name" value="Subunit X (non-heme 7 kDa protein) of cytochrome bc1 complex (Ubiquinol-cytochrome c reductase)"/>
    <property type="match status" value="1"/>
</dbReference>
<evidence type="ECO:0000256" key="4">
    <source>
        <dbReference type="ARBA" id="ARBA00022660"/>
    </source>
</evidence>
<dbReference type="PANTHER" id="PTHR12980">
    <property type="entry name" value="UBIQUINOL-CYTOCHROME C REDUCTASE COMPLEX, SUBUNIT X"/>
    <property type="match status" value="1"/>
</dbReference>
<dbReference type="InterPro" id="IPR036656">
    <property type="entry name" value="QCR9_sf"/>
</dbReference>
<evidence type="ECO:0000256" key="6">
    <source>
        <dbReference type="ARBA" id="ARBA00022792"/>
    </source>
</evidence>
<evidence type="ECO:0000256" key="10">
    <source>
        <dbReference type="ARBA" id="ARBA00023136"/>
    </source>
</evidence>
<keyword evidence="7 12" id="KW-0249">Electron transport</keyword>
<evidence type="ECO:0000256" key="2">
    <source>
        <dbReference type="ARBA" id="ARBA00007856"/>
    </source>
</evidence>
<comment type="subcellular location">
    <subcellularLocation>
        <location evidence="1 12">Mitochondrion inner membrane</location>
        <topology evidence="1 12">Single-pass membrane protein</topology>
    </subcellularLocation>
</comment>
<keyword evidence="5 12" id="KW-0812">Transmembrane</keyword>
<comment type="subunit">
    <text evidence="12">Component of the ubiquinol-cytochrome c oxidoreductase (cytochrome b-c1 complex, complex III, CIII), a multisubunit enzyme composed of 3 respiratory subunits cytochrome b, cytochrome c1 and Rieske protein, 2 core protein subunits, and additional low-molecular weight protein subunits.</text>
</comment>
<dbReference type="InterPro" id="IPR008027">
    <property type="entry name" value="QCR9"/>
</dbReference>
<dbReference type="GO" id="GO:0006122">
    <property type="term" value="P:mitochondrial electron transport, ubiquinol to cytochrome c"/>
    <property type="evidence" value="ECO:0007669"/>
    <property type="project" value="UniProtKB-UniRule"/>
</dbReference>
<dbReference type="GO" id="GO:0005743">
    <property type="term" value="C:mitochondrial inner membrane"/>
    <property type="evidence" value="ECO:0007669"/>
    <property type="project" value="UniProtKB-SubCell"/>
</dbReference>
<feature type="transmembrane region" description="Helical" evidence="12">
    <location>
        <begin position="16"/>
        <end position="33"/>
    </location>
</feature>
<comment type="similarity">
    <text evidence="2 12">Belongs to the UQCR10/QCR9 family.</text>
</comment>
<keyword evidence="6 12" id="KW-0999">Mitochondrion inner membrane</keyword>
<evidence type="ECO:0000313" key="14">
    <source>
        <dbReference type="Proteomes" id="UP000267821"/>
    </source>
</evidence>
<evidence type="ECO:0000256" key="1">
    <source>
        <dbReference type="ARBA" id="ARBA00004434"/>
    </source>
</evidence>
<keyword evidence="9 12" id="KW-0496">Mitochondrion</keyword>